<dbReference type="CDD" id="cd17687">
    <property type="entry name" value="RUN_SGSM1_like"/>
    <property type="match status" value="1"/>
</dbReference>
<evidence type="ECO:0000259" key="5">
    <source>
        <dbReference type="PROSITE" id="PS50826"/>
    </source>
</evidence>
<dbReference type="Gene3D" id="1.10.8.270">
    <property type="entry name" value="putative rabgap domain of human tbc1 domain family member 14 like domains"/>
    <property type="match status" value="1"/>
</dbReference>
<evidence type="ECO:0000256" key="1">
    <source>
        <dbReference type="ARBA" id="ARBA00022468"/>
    </source>
</evidence>
<evidence type="ECO:0000313" key="8">
    <source>
        <dbReference type="Proteomes" id="UP000682733"/>
    </source>
</evidence>
<feature type="domain" description="Rab-GAP TBC" evidence="4">
    <location>
        <begin position="816"/>
        <end position="1231"/>
    </location>
</feature>
<dbReference type="SUPFAM" id="SSF47923">
    <property type="entry name" value="Ypt/Rab-GAP domain of gyp1p"/>
    <property type="match status" value="2"/>
</dbReference>
<feature type="compositionally biased region" description="Low complexity" evidence="3">
    <location>
        <begin position="621"/>
        <end position="631"/>
    </location>
</feature>
<evidence type="ECO:0000256" key="2">
    <source>
        <dbReference type="ARBA" id="ARBA00034124"/>
    </source>
</evidence>
<dbReference type="PROSITE" id="PS50086">
    <property type="entry name" value="TBC_RABGAP"/>
    <property type="match status" value="1"/>
</dbReference>
<dbReference type="Pfam" id="PF00566">
    <property type="entry name" value="RabGAP-TBC"/>
    <property type="match status" value="1"/>
</dbReference>
<dbReference type="SMART" id="SM00164">
    <property type="entry name" value="TBC"/>
    <property type="match status" value="1"/>
</dbReference>
<dbReference type="GO" id="GO:0005096">
    <property type="term" value="F:GTPase activator activity"/>
    <property type="evidence" value="ECO:0007669"/>
    <property type="project" value="UniProtKB-KW"/>
</dbReference>
<dbReference type="PANTHER" id="PTHR22957:SF502">
    <property type="entry name" value="SMALL G PROTEIN SIGNALING MODULATOR 2-RELATED"/>
    <property type="match status" value="1"/>
</dbReference>
<gene>
    <name evidence="6" type="ORF">OVA965_LOCUS10936</name>
    <name evidence="7" type="ORF">TMI583_LOCUS10932</name>
</gene>
<dbReference type="InterPro" id="IPR021935">
    <property type="entry name" value="SGSM1/2_RBD"/>
</dbReference>
<dbReference type="SUPFAM" id="SSF140741">
    <property type="entry name" value="RUN domain-like"/>
    <property type="match status" value="1"/>
</dbReference>
<sequence length="1269" mass="144675">MYGYQVTSNGTIICQCADPCKETVCDKDELCIPIINQCHDGLCTYKQTCTASPKLKHTNIISQEEMTLPPAIVNLKIYFDNSYFTTPIPTATVKLNIEIIKQKFTDWMDVVVEPSDQSFYAAQLRYFQGYRRRFENFVNPFGVNVKKFHVVSEQLPNNVSVTIRTPNLIGAFPDQNVNFNNKMNRASREERIDQVIPKTRFGQKEEVREKLLWNLKREVKQMMEEAVMKKCIHEENCNVTTLCAAVEVCLLHGLKRRAVGLFKTSTTMALLQKIAKQCPPAAEVVKTVDEIDSFSFSKKLSSITHHTTSVEETRRTLKAAWYTRYLWIRTALVNRSLHKIVDFIVRNGLKYYEPFALVTDSVQGPIFASLLAGPCALEFTKMKTSDHFWSDPPAAEIVQRHRMHSTRQPSSKLSPKMKPRLQMNLKRHASSSSEETRPAPPASNSARDYVESLHQNAKSQLIYGKNNVLVQPKEGQDPIPGYLSLHLTNNGVILKWTPNQLMNGYTSLNGNSGTGTEISESPKRTSVYWDYAISLNMSNVVYLHCHQHHRIVLVAKDGVQHPPFHIKDKGGHLLAFLSCLESGLAPNGKLDPPLWFEKGKGKIFPKLHRRNVQQQQGSQLSPTITASTTTSSDEEEEIGDYVFRIVFYQDRDIVKAKHWQWPTSLSLSSQNSSLPSTNTTLSSPSSGSSVSQTSPPPTTNSPSLTESFASSSVYSTQCASGIHKSVSVRTSIASLCDTMRRQILSRAFYGWIAYCRHLKTVRTHLAALIYPGTNLSDGEQDVSLSVEAWTELFIDRRIQHLSIDKREIYRRIYYGGCAPSIRKQVWPFLMMHYSFESTIEECEDIDRTTAENYKQLLIDWRDAEEIVRRLDRELYGDKGARLISSSLEPNDTIIVPVVSTVPPASDKTLLVRKDSSFSNDVFFEDCTVHSVVLPTEGESSRQTTPLCENQPIIANSTLIATTRTQSVIDRASPYNVIETRSGSNDGSETLTMERNLSTDSTQANENKDEDDNIGNDLNNDDQDQCSSEQQFHISSPDSSLTSSMDVYMDAVDILQEQDKKSDGSLTPVYYGRFSKEIIDLFSSNLHRIDKDVARCDRNYTYYSNLNNLKKLRNIMCTYVWNNLSLGYIQGMCDLVAPLLVIFDEEVITYSCFCYLMKRLVPNFPHGAGMDEHFANMRSLLQILDSELYEHIHRTGDFTHFYFCYRWFLLDFKREFVYDDIFRVWETIASARRLVSKRFVLFIALAMLKCYRDIILDNRMDFTDIIRFFN</sequence>
<dbReference type="AlphaFoldDB" id="A0A8S2I6Q8"/>
<dbReference type="InterPro" id="IPR004012">
    <property type="entry name" value="Run_dom"/>
</dbReference>
<dbReference type="FunFam" id="1.10.8.270:FF:000064">
    <property type="entry name" value="Small G protein-signaling modulator 1b"/>
    <property type="match status" value="1"/>
</dbReference>
<feature type="compositionally biased region" description="Polar residues" evidence="3">
    <location>
        <begin position="978"/>
        <end position="1004"/>
    </location>
</feature>
<dbReference type="Gene3D" id="1.10.472.80">
    <property type="entry name" value="Ypt/Rab-GAP domain of gyp1p, domain 3"/>
    <property type="match status" value="1"/>
</dbReference>
<dbReference type="EMBL" id="CAJOBA010004135">
    <property type="protein sequence ID" value="CAF3703938.1"/>
    <property type="molecule type" value="Genomic_DNA"/>
</dbReference>
<dbReference type="EMBL" id="CAJNOK010004133">
    <property type="protein sequence ID" value="CAF0926981.1"/>
    <property type="molecule type" value="Genomic_DNA"/>
</dbReference>
<comment type="similarity">
    <text evidence="2">Belongs to the RUTBC family.</text>
</comment>
<keyword evidence="1" id="KW-0343">GTPase activation</keyword>
<dbReference type="InterPro" id="IPR035969">
    <property type="entry name" value="Rab-GAP_TBC_sf"/>
</dbReference>
<comment type="caution">
    <text evidence="7">The sequence shown here is derived from an EMBL/GenBank/DDBJ whole genome shotgun (WGS) entry which is preliminary data.</text>
</comment>
<dbReference type="Pfam" id="PF02759">
    <property type="entry name" value="RUN"/>
    <property type="match status" value="1"/>
</dbReference>
<dbReference type="Proteomes" id="UP000677228">
    <property type="component" value="Unassembled WGS sequence"/>
</dbReference>
<feature type="region of interest" description="Disordered" evidence="3">
    <location>
        <begin position="977"/>
        <end position="1040"/>
    </location>
</feature>
<feature type="compositionally biased region" description="Acidic residues" evidence="3">
    <location>
        <begin position="1007"/>
        <end position="1023"/>
    </location>
</feature>
<dbReference type="Gene3D" id="2.30.29.230">
    <property type="match status" value="1"/>
</dbReference>
<dbReference type="PROSITE" id="PS50826">
    <property type="entry name" value="RUN"/>
    <property type="match status" value="1"/>
</dbReference>
<dbReference type="CDD" id="cd15784">
    <property type="entry name" value="PH_RUTBC"/>
    <property type="match status" value="1"/>
</dbReference>
<proteinExistence type="inferred from homology"/>
<feature type="region of interest" description="Disordered" evidence="3">
    <location>
        <begin position="424"/>
        <end position="448"/>
    </location>
</feature>
<feature type="region of interest" description="Disordered" evidence="3">
    <location>
        <begin position="666"/>
        <end position="706"/>
    </location>
</feature>
<feature type="compositionally biased region" description="Low complexity" evidence="3">
    <location>
        <begin position="666"/>
        <end position="693"/>
    </location>
</feature>
<evidence type="ECO:0000313" key="7">
    <source>
        <dbReference type="EMBL" id="CAF3703938.1"/>
    </source>
</evidence>
<name>A0A8S2I6Q8_9BILA</name>
<dbReference type="PANTHER" id="PTHR22957">
    <property type="entry name" value="TBC1 DOMAIN FAMILY MEMBER GTPASE-ACTIVATING PROTEIN"/>
    <property type="match status" value="1"/>
</dbReference>
<evidence type="ECO:0000259" key="4">
    <source>
        <dbReference type="PROSITE" id="PS50086"/>
    </source>
</evidence>
<dbReference type="InterPro" id="IPR037745">
    <property type="entry name" value="SGSM1/2"/>
</dbReference>
<feature type="region of interest" description="Disordered" evidence="3">
    <location>
        <begin position="611"/>
        <end position="632"/>
    </location>
</feature>
<dbReference type="SMART" id="SM00593">
    <property type="entry name" value="RUN"/>
    <property type="match status" value="1"/>
</dbReference>
<dbReference type="InterPro" id="IPR000195">
    <property type="entry name" value="Rab-GAP-TBC_dom"/>
</dbReference>
<dbReference type="Pfam" id="PF12068">
    <property type="entry name" value="PH_RBD"/>
    <property type="match status" value="1"/>
</dbReference>
<feature type="non-terminal residue" evidence="7">
    <location>
        <position position="1"/>
    </location>
</feature>
<evidence type="ECO:0000256" key="3">
    <source>
        <dbReference type="SAM" id="MobiDB-lite"/>
    </source>
</evidence>
<dbReference type="Gene3D" id="1.20.58.900">
    <property type="match status" value="1"/>
</dbReference>
<evidence type="ECO:0000313" key="6">
    <source>
        <dbReference type="EMBL" id="CAF0926981.1"/>
    </source>
</evidence>
<accession>A0A8S2I6Q8</accession>
<dbReference type="InterPro" id="IPR037213">
    <property type="entry name" value="Run_dom_sf"/>
</dbReference>
<dbReference type="Proteomes" id="UP000682733">
    <property type="component" value="Unassembled WGS sequence"/>
</dbReference>
<organism evidence="7 8">
    <name type="scientific">Didymodactylos carnosus</name>
    <dbReference type="NCBI Taxonomy" id="1234261"/>
    <lineage>
        <taxon>Eukaryota</taxon>
        <taxon>Metazoa</taxon>
        <taxon>Spiralia</taxon>
        <taxon>Gnathifera</taxon>
        <taxon>Rotifera</taxon>
        <taxon>Eurotatoria</taxon>
        <taxon>Bdelloidea</taxon>
        <taxon>Philodinida</taxon>
        <taxon>Philodinidae</taxon>
        <taxon>Didymodactylos</taxon>
    </lineage>
</organism>
<evidence type="ECO:0008006" key="9">
    <source>
        <dbReference type="Google" id="ProtNLM"/>
    </source>
</evidence>
<protein>
    <recommendedName>
        <fullName evidence="9">Small G protein signaling modulator 1</fullName>
    </recommendedName>
</protein>
<reference evidence="7" key="1">
    <citation type="submission" date="2021-02" db="EMBL/GenBank/DDBJ databases">
        <authorList>
            <person name="Nowell W R."/>
        </authorList>
    </citation>
    <scope>NUCLEOTIDE SEQUENCE</scope>
</reference>
<dbReference type="GO" id="GO:0031410">
    <property type="term" value="C:cytoplasmic vesicle"/>
    <property type="evidence" value="ECO:0007669"/>
    <property type="project" value="UniProtKB-ARBA"/>
</dbReference>
<feature type="domain" description="RUN" evidence="5">
    <location>
        <begin position="233"/>
        <end position="386"/>
    </location>
</feature>
<feature type="compositionally biased region" description="Polar residues" evidence="3">
    <location>
        <begin position="1024"/>
        <end position="1033"/>
    </location>
</feature>